<feature type="region of interest" description="Disordered" evidence="2">
    <location>
        <begin position="270"/>
        <end position="318"/>
    </location>
</feature>
<feature type="coiled-coil region" evidence="1">
    <location>
        <begin position="458"/>
        <end position="542"/>
    </location>
</feature>
<keyword evidence="1" id="KW-0175">Coiled coil</keyword>
<evidence type="ECO:0000313" key="4">
    <source>
        <dbReference type="Proteomes" id="UP000683360"/>
    </source>
</evidence>
<evidence type="ECO:0000256" key="2">
    <source>
        <dbReference type="SAM" id="MobiDB-lite"/>
    </source>
</evidence>
<feature type="compositionally biased region" description="Basic and acidic residues" evidence="2">
    <location>
        <begin position="179"/>
        <end position="189"/>
    </location>
</feature>
<sequence>MVLTDLPFERGTLIHQRYNLLRRPGSAPAFKRDEDEKKEQSKTYATFLREQERKVDPELGFLDSTRFTNPYVVKKNKERTKLSHSGSGKPSIVSLSNRIANGQKEHNKRIKVIEDHMWQHKQEERELKRIEGDIIKNQRAVRHTMRDFENAINKKRLEEEKKLNQGLEKYTVIQREHIHRKEESTKERLQQTQNFEQGSKSVGRKNELTKSDTARKYKAKMSEIELKRIELMRLNQEYESKMRSKEEEEHRLQQELTDLAITLNMEAQKGRKQQFDLNKEKKRQEANKINEDVSADKSVENKMMRSDGDTKAAESNKRKLSADLNVTKSHLDIKREMFRLTDNSNTQRQLNEAALHAEMDLKAKQIQQKLEIVNKMSSVRIKSHNARRVHYMTTNLRNKKEKEEAQQLVWEGRFKRRNADQERRKHEDSLKFFKKMVNKGEDQEKNLYNQVRNSEYARQKQEQSVRRIQQQLAEIKRKNSIKIREELSERQRVEREIEQAFIREKAELDKAHAEREESYIKLQKHRQYLKEDKYQLEEHEREHVRLLRVGNVTDSSTAEVY</sequence>
<accession>A0A8S3SAC7</accession>
<reference evidence="3" key="1">
    <citation type="submission" date="2021-03" db="EMBL/GenBank/DDBJ databases">
        <authorList>
            <person name="Bekaert M."/>
        </authorList>
    </citation>
    <scope>NUCLEOTIDE SEQUENCE</scope>
</reference>
<gene>
    <name evidence="3" type="ORF">MEDL_32242</name>
</gene>
<dbReference type="AlphaFoldDB" id="A0A8S3SAC7"/>
<organism evidence="3 4">
    <name type="scientific">Mytilus edulis</name>
    <name type="common">Blue mussel</name>
    <dbReference type="NCBI Taxonomy" id="6550"/>
    <lineage>
        <taxon>Eukaryota</taxon>
        <taxon>Metazoa</taxon>
        <taxon>Spiralia</taxon>
        <taxon>Lophotrochozoa</taxon>
        <taxon>Mollusca</taxon>
        <taxon>Bivalvia</taxon>
        <taxon>Autobranchia</taxon>
        <taxon>Pteriomorphia</taxon>
        <taxon>Mytilida</taxon>
        <taxon>Mytiloidea</taxon>
        <taxon>Mytilidae</taxon>
        <taxon>Mytilinae</taxon>
        <taxon>Mytilus</taxon>
    </lineage>
</organism>
<evidence type="ECO:0000313" key="3">
    <source>
        <dbReference type="EMBL" id="CAG2218644.1"/>
    </source>
</evidence>
<feature type="region of interest" description="Disordered" evidence="2">
    <location>
        <begin position="179"/>
        <end position="214"/>
    </location>
</feature>
<dbReference type="OrthoDB" id="10070555at2759"/>
<proteinExistence type="predicted"/>
<name>A0A8S3SAC7_MYTED</name>
<dbReference type="EMBL" id="CAJPWZ010001605">
    <property type="protein sequence ID" value="CAG2218644.1"/>
    <property type="molecule type" value="Genomic_DNA"/>
</dbReference>
<comment type="caution">
    <text evidence="3">The sequence shown here is derived from an EMBL/GenBank/DDBJ whole genome shotgun (WGS) entry which is preliminary data.</text>
</comment>
<keyword evidence="4" id="KW-1185">Reference proteome</keyword>
<feature type="compositionally biased region" description="Basic and acidic residues" evidence="2">
    <location>
        <begin position="273"/>
        <end position="318"/>
    </location>
</feature>
<feature type="compositionally biased region" description="Basic and acidic residues" evidence="2">
    <location>
        <begin position="204"/>
        <end position="214"/>
    </location>
</feature>
<feature type="compositionally biased region" description="Polar residues" evidence="2">
    <location>
        <begin position="190"/>
        <end position="200"/>
    </location>
</feature>
<dbReference type="Proteomes" id="UP000683360">
    <property type="component" value="Unassembled WGS sequence"/>
</dbReference>
<protein>
    <submittedName>
        <fullName evidence="3">Uncharacterized protein</fullName>
    </submittedName>
</protein>
<evidence type="ECO:0000256" key="1">
    <source>
        <dbReference type="SAM" id="Coils"/>
    </source>
</evidence>